<evidence type="ECO:0000256" key="10">
    <source>
        <dbReference type="ARBA" id="ARBA00023310"/>
    </source>
</evidence>
<keyword evidence="11" id="KW-1003">Cell membrane</keyword>
<keyword evidence="6 11" id="KW-0375">Hydrogen ion transport</keyword>
<dbReference type="GO" id="GO:0045259">
    <property type="term" value="C:proton-transporting ATP synthase complex"/>
    <property type="evidence" value="ECO:0007669"/>
    <property type="project" value="UniProtKB-KW"/>
</dbReference>
<keyword evidence="4 11" id="KW-0138">CF(0)</keyword>
<dbReference type="RefSeq" id="WP_068726639.1">
    <property type="nucleotide sequence ID" value="NZ_LSKU01000001.1"/>
</dbReference>
<feature type="transmembrane region" description="Helical" evidence="11">
    <location>
        <begin position="143"/>
        <end position="165"/>
    </location>
</feature>
<dbReference type="EMBL" id="LSKU01000001">
    <property type="protein sequence ID" value="KXG44657.1"/>
    <property type="molecule type" value="Genomic_DNA"/>
</dbReference>
<evidence type="ECO:0000313" key="13">
    <source>
        <dbReference type="EMBL" id="KXG44657.1"/>
    </source>
</evidence>
<proteinExistence type="inferred from homology"/>
<dbReference type="AlphaFoldDB" id="A0A135L6Y4"/>
<feature type="transmembrane region" description="Helical" evidence="11">
    <location>
        <begin position="226"/>
        <end position="251"/>
    </location>
</feature>
<evidence type="ECO:0000256" key="8">
    <source>
        <dbReference type="ARBA" id="ARBA00023065"/>
    </source>
</evidence>
<dbReference type="PANTHER" id="PTHR42823:SF3">
    <property type="entry name" value="ATP SYNTHASE SUBUNIT A, CHLOROPLASTIC"/>
    <property type="match status" value="1"/>
</dbReference>
<accession>A0A135L6Y4</accession>
<evidence type="ECO:0000256" key="5">
    <source>
        <dbReference type="ARBA" id="ARBA00022692"/>
    </source>
</evidence>
<keyword evidence="9 11" id="KW-0472">Membrane</keyword>
<dbReference type="SUPFAM" id="SSF81336">
    <property type="entry name" value="F1F0 ATP synthase subunit A"/>
    <property type="match status" value="1"/>
</dbReference>
<dbReference type="InterPro" id="IPR035908">
    <property type="entry name" value="F0_ATP_A_sf"/>
</dbReference>
<dbReference type="GO" id="GO:0046933">
    <property type="term" value="F:proton-transporting ATP synthase activity, rotational mechanism"/>
    <property type="evidence" value="ECO:0007669"/>
    <property type="project" value="UniProtKB-UniRule"/>
</dbReference>
<organism evidence="13 14">
    <name type="scientific">Tepidibacillus decaturensis</name>
    <dbReference type="NCBI Taxonomy" id="1413211"/>
    <lineage>
        <taxon>Bacteria</taxon>
        <taxon>Bacillati</taxon>
        <taxon>Bacillota</taxon>
        <taxon>Bacilli</taxon>
        <taxon>Bacillales</taxon>
        <taxon>Bacillaceae</taxon>
        <taxon>Tepidibacillus</taxon>
    </lineage>
</organism>
<dbReference type="GO" id="GO:0005886">
    <property type="term" value="C:plasma membrane"/>
    <property type="evidence" value="ECO:0007669"/>
    <property type="project" value="UniProtKB-SubCell"/>
</dbReference>
<dbReference type="HAMAP" id="MF_01393">
    <property type="entry name" value="ATP_synth_a_bact"/>
    <property type="match status" value="1"/>
</dbReference>
<keyword evidence="10 11" id="KW-0066">ATP synthesis</keyword>
<dbReference type="OrthoDB" id="9789241at2"/>
<feature type="transmembrane region" description="Helical" evidence="11">
    <location>
        <begin position="20"/>
        <end position="39"/>
    </location>
</feature>
<evidence type="ECO:0000256" key="1">
    <source>
        <dbReference type="ARBA" id="ARBA00004141"/>
    </source>
</evidence>
<comment type="caution">
    <text evidence="13">The sequence shown here is derived from an EMBL/GenBank/DDBJ whole genome shotgun (WGS) entry which is preliminary data.</text>
</comment>
<keyword evidence="7 11" id="KW-1133">Transmembrane helix</keyword>
<keyword evidence="3 11" id="KW-0813">Transport</keyword>
<dbReference type="STRING" id="1413211.U473_11955"/>
<sequence>MGHEQPLWAPESLPWLTFNLSTSLMTIVTFIIVLVLAIAGTRRLTSDAPSGLQNVLEWVVDFVHGIIGSTMDLKKGAGFIYLGLTLILFIFVGNLLGLPLNFITIHDQPFSLFGMDIVTEEMIKESAHHEVELAWWKSPTADASVTLAMSLSIIILTHIISVKFVGIKNYIKHYFEPHFLFFPLHIIEEFAKTLTLGFRLFGNIFAGEVLIGVILLMGFAGVVPLVIWQGFSVFVGAIQAYVFTILSMVYISQKIHH</sequence>
<dbReference type="Proteomes" id="UP000070352">
    <property type="component" value="Unassembled WGS sequence"/>
</dbReference>
<evidence type="ECO:0000256" key="9">
    <source>
        <dbReference type="ARBA" id="ARBA00023136"/>
    </source>
</evidence>
<keyword evidence="14" id="KW-1185">Reference proteome</keyword>
<dbReference type="Gene3D" id="1.20.120.220">
    <property type="entry name" value="ATP synthase, F0 complex, subunit A"/>
    <property type="match status" value="1"/>
</dbReference>
<evidence type="ECO:0000256" key="7">
    <source>
        <dbReference type="ARBA" id="ARBA00022989"/>
    </source>
</evidence>
<dbReference type="InterPro" id="IPR045082">
    <property type="entry name" value="ATP_syn_F0_a_bact/chloroplast"/>
</dbReference>
<dbReference type="PANTHER" id="PTHR42823">
    <property type="entry name" value="ATP SYNTHASE SUBUNIT A, CHLOROPLASTIC"/>
    <property type="match status" value="1"/>
</dbReference>
<dbReference type="GO" id="GO:0042777">
    <property type="term" value="P:proton motive force-driven plasma membrane ATP synthesis"/>
    <property type="evidence" value="ECO:0007669"/>
    <property type="project" value="TreeGrafter"/>
</dbReference>
<dbReference type="InterPro" id="IPR023011">
    <property type="entry name" value="ATP_synth_F0_asu_AS"/>
</dbReference>
<dbReference type="CDD" id="cd00310">
    <property type="entry name" value="ATP-synt_Fo_a_6"/>
    <property type="match status" value="1"/>
</dbReference>
<comment type="subcellular location">
    <subcellularLocation>
        <location evidence="11 12">Cell membrane</location>
        <topology evidence="11 12">Multi-pass membrane protein</topology>
    </subcellularLocation>
    <subcellularLocation>
        <location evidence="1">Membrane</location>
        <topology evidence="1">Multi-pass membrane protein</topology>
    </subcellularLocation>
</comment>
<evidence type="ECO:0000256" key="3">
    <source>
        <dbReference type="ARBA" id="ARBA00022448"/>
    </source>
</evidence>
<gene>
    <name evidence="11" type="primary">atpB</name>
    <name evidence="13" type="ORF">U473_11955</name>
</gene>
<reference evidence="13 14" key="1">
    <citation type="submission" date="2016-02" db="EMBL/GenBank/DDBJ databases">
        <title>Draft Genome for Tepidibacillus decaturensis nov. sp. Strain Z9, an Anaerobic, Moderately Thermophilic and Heterotrophic Bacterium from Deep Subsurface of the Illinois Basin, USA.</title>
        <authorList>
            <person name="Dong Y."/>
            <person name="Chang J.Y."/>
            <person name="Sanford R."/>
            <person name="Fouke B.W."/>
        </authorList>
    </citation>
    <scope>NUCLEOTIDE SEQUENCE [LARGE SCALE GENOMIC DNA]</scope>
    <source>
        <strain evidence="13 14">Z9</strain>
    </source>
</reference>
<evidence type="ECO:0000256" key="11">
    <source>
        <dbReference type="HAMAP-Rule" id="MF_01393"/>
    </source>
</evidence>
<dbReference type="InterPro" id="IPR000568">
    <property type="entry name" value="ATP_synth_F0_asu"/>
</dbReference>
<evidence type="ECO:0000256" key="12">
    <source>
        <dbReference type="RuleBase" id="RU000483"/>
    </source>
</evidence>
<feature type="transmembrane region" description="Helical" evidence="11">
    <location>
        <begin position="79"/>
        <end position="103"/>
    </location>
</feature>
<keyword evidence="8 11" id="KW-0406">Ion transport</keyword>
<dbReference type="PROSITE" id="PS00449">
    <property type="entry name" value="ATPASE_A"/>
    <property type="match status" value="1"/>
</dbReference>
<evidence type="ECO:0000256" key="2">
    <source>
        <dbReference type="ARBA" id="ARBA00006810"/>
    </source>
</evidence>
<feature type="transmembrane region" description="Helical" evidence="11">
    <location>
        <begin position="200"/>
        <end position="220"/>
    </location>
</feature>
<comment type="function">
    <text evidence="11 12">Key component of the proton channel; it plays a direct role in the translocation of protons across the membrane.</text>
</comment>
<protein>
    <recommendedName>
        <fullName evidence="11 12">ATP synthase subunit a</fullName>
    </recommendedName>
    <alternativeName>
        <fullName evidence="11">ATP synthase F0 sector subunit a</fullName>
    </alternativeName>
    <alternativeName>
        <fullName evidence="11">F-ATPase subunit 6</fullName>
    </alternativeName>
</protein>
<name>A0A135L6Y4_9BACI</name>
<keyword evidence="5 11" id="KW-0812">Transmembrane</keyword>
<evidence type="ECO:0000256" key="6">
    <source>
        <dbReference type="ARBA" id="ARBA00022781"/>
    </source>
</evidence>
<evidence type="ECO:0000313" key="14">
    <source>
        <dbReference type="Proteomes" id="UP000070352"/>
    </source>
</evidence>
<dbReference type="NCBIfam" id="TIGR01131">
    <property type="entry name" value="ATP_synt_6_or_A"/>
    <property type="match status" value="1"/>
</dbReference>
<comment type="similarity">
    <text evidence="2 11 12">Belongs to the ATPase A chain family.</text>
</comment>
<dbReference type="Pfam" id="PF00119">
    <property type="entry name" value="ATP-synt_A"/>
    <property type="match status" value="1"/>
</dbReference>
<dbReference type="PRINTS" id="PR00123">
    <property type="entry name" value="ATPASEA"/>
</dbReference>
<evidence type="ECO:0000256" key="4">
    <source>
        <dbReference type="ARBA" id="ARBA00022547"/>
    </source>
</evidence>